<dbReference type="Proteomes" id="UP000886191">
    <property type="component" value="Unassembled WGS sequence"/>
</dbReference>
<evidence type="ECO:0000313" key="7">
    <source>
        <dbReference type="EMBL" id="HEA22053.1"/>
    </source>
</evidence>
<organism evidence="7">
    <name type="scientific">Pricia antarctica</name>
    <dbReference type="NCBI Taxonomy" id="641691"/>
    <lineage>
        <taxon>Bacteria</taxon>
        <taxon>Pseudomonadati</taxon>
        <taxon>Bacteroidota</taxon>
        <taxon>Flavobacteriia</taxon>
        <taxon>Flavobacteriales</taxon>
        <taxon>Flavobacteriaceae</taxon>
        <taxon>Pricia</taxon>
    </lineage>
</organism>
<dbReference type="Gene3D" id="2.60.40.1180">
    <property type="entry name" value="Golgi alpha-mannosidase II"/>
    <property type="match status" value="1"/>
</dbReference>
<evidence type="ECO:0000256" key="3">
    <source>
        <dbReference type="ARBA" id="ARBA00022801"/>
    </source>
</evidence>
<keyword evidence="4" id="KW-0326">Glycosidase</keyword>
<comment type="caution">
    <text evidence="7">The sequence shown here is derived from an EMBL/GenBank/DDBJ whole genome shotgun (WGS) entry which is preliminary data.</text>
</comment>
<keyword evidence="3 4" id="KW-0378">Hydrolase</keyword>
<dbReference type="AlphaFoldDB" id="A0A831VRV0"/>
<evidence type="ECO:0000256" key="2">
    <source>
        <dbReference type="ARBA" id="ARBA00022729"/>
    </source>
</evidence>
<accession>A0A831VRV0</accession>
<dbReference type="InterPro" id="IPR017853">
    <property type="entry name" value="GH"/>
</dbReference>
<dbReference type="GO" id="GO:0006680">
    <property type="term" value="P:glucosylceramide catabolic process"/>
    <property type="evidence" value="ECO:0007669"/>
    <property type="project" value="TreeGrafter"/>
</dbReference>
<evidence type="ECO:0000256" key="1">
    <source>
        <dbReference type="ARBA" id="ARBA00005382"/>
    </source>
</evidence>
<dbReference type="EMBL" id="DRGL01000051">
    <property type="protein sequence ID" value="HEA22053.1"/>
    <property type="molecule type" value="Genomic_DNA"/>
</dbReference>
<evidence type="ECO:0000256" key="4">
    <source>
        <dbReference type="RuleBase" id="RU361188"/>
    </source>
</evidence>
<proteinExistence type="inferred from homology"/>
<dbReference type="InterPro" id="IPR001139">
    <property type="entry name" value="Glyco_hydro_30"/>
</dbReference>
<evidence type="ECO:0000259" key="6">
    <source>
        <dbReference type="Pfam" id="PF17189"/>
    </source>
</evidence>
<feature type="domain" description="Glycosyl hydrolase family 30 beta sandwich" evidence="6">
    <location>
        <begin position="427"/>
        <end position="486"/>
    </location>
</feature>
<dbReference type="InterPro" id="IPR033452">
    <property type="entry name" value="GH30_C"/>
</dbReference>
<dbReference type="Pfam" id="PF17189">
    <property type="entry name" value="Glyco_hydro_30C"/>
    <property type="match status" value="1"/>
</dbReference>
<dbReference type="Pfam" id="PF02055">
    <property type="entry name" value="Glyco_hydro_30"/>
    <property type="match status" value="1"/>
</dbReference>
<evidence type="ECO:0000259" key="5">
    <source>
        <dbReference type="Pfam" id="PF02055"/>
    </source>
</evidence>
<dbReference type="PANTHER" id="PTHR11069:SF23">
    <property type="entry name" value="LYSOSOMAL ACID GLUCOSYLCERAMIDASE"/>
    <property type="match status" value="1"/>
</dbReference>
<dbReference type="SUPFAM" id="SSF51445">
    <property type="entry name" value="(Trans)glycosidases"/>
    <property type="match status" value="1"/>
</dbReference>
<comment type="similarity">
    <text evidence="1 4">Belongs to the glycosyl hydrolase 30 family.</text>
</comment>
<keyword evidence="2" id="KW-0732">Signal</keyword>
<dbReference type="PANTHER" id="PTHR11069">
    <property type="entry name" value="GLUCOSYLCERAMIDASE"/>
    <property type="match status" value="1"/>
</dbReference>
<dbReference type="Gene3D" id="3.20.20.80">
    <property type="entry name" value="Glycosidases"/>
    <property type="match status" value="1"/>
</dbReference>
<dbReference type="GO" id="GO:0016020">
    <property type="term" value="C:membrane"/>
    <property type="evidence" value="ECO:0007669"/>
    <property type="project" value="GOC"/>
</dbReference>
<sequence length="493" mass="54255">MDITIFARAPFRSLICIGFIFIAACTSKVKEGSTSLEDSDGYVVAGEATQKAKIYITTLDQSELLQVHKVEDSTAGPGVTLKVDPSQTYQEMDGFGYTLTGGSAMHLHKMSSNSRAGVLQELFGTGANDIGVSYLRLSVGGSDLDERPWSYNDLPEGETDVQLERFSMAYDTVYLIPILKEILEISPHIKIMGSPWSPPAWMKDNKDTKGGSLMPKYYPVYANYLAKYIQAMENYGISIDALTIQNEPLHPGNNPSLLMLAKDQATFIKSHLGPTFERLGIKTKIIIYDHNADRPDYPISILEDADAARYVDGSAFHLYGGKIEGLSEVHDEFPSKNIYFTEQWVGAPGNFTEDLAWHNENLIIGATRNWSKNVLEWNLAADENQDPHTDRGGCDRCLGALTITGNDVIRNPAYYIIAQASKFVPPGSLRIASDTLANIPNVAFQTPDSALVTIFQNKDTANKTIELQLGETSIIVKMPGKSIGTLVYEGNND</sequence>
<name>A0A831VRV0_9FLAO</name>
<dbReference type="InterPro" id="IPR013780">
    <property type="entry name" value="Glyco_hydro_b"/>
</dbReference>
<protein>
    <submittedName>
        <fullName evidence="7">Glucosylceramidase</fullName>
    </submittedName>
</protein>
<feature type="domain" description="Glycosyl hydrolase family 30 TIM-barrel" evidence="5">
    <location>
        <begin position="93"/>
        <end position="424"/>
    </location>
</feature>
<dbReference type="InterPro" id="IPR033453">
    <property type="entry name" value="Glyco_hydro_30_TIM-barrel"/>
</dbReference>
<dbReference type="GO" id="GO:0004348">
    <property type="term" value="F:glucosylceramidase activity"/>
    <property type="evidence" value="ECO:0007669"/>
    <property type="project" value="InterPro"/>
</dbReference>
<gene>
    <name evidence="7" type="ORF">ENH87_14195</name>
</gene>
<reference evidence="7" key="1">
    <citation type="journal article" date="2020" name="mSystems">
        <title>Genome- and Community-Level Interaction Insights into Carbon Utilization and Element Cycling Functions of Hydrothermarchaeota in Hydrothermal Sediment.</title>
        <authorList>
            <person name="Zhou Z."/>
            <person name="Liu Y."/>
            <person name="Xu W."/>
            <person name="Pan J."/>
            <person name="Luo Z.H."/>
            <person name="Li M."/>
        </authorList>
    </citation>
    <scope>NUCLEOTIDE SEQUENCE [LARGE SCALE GENOMIC DNA]</scope>
    <source>
        <strain evidence="7">HyVt-345</strain>
    </source>
</reference>